<dbReference type="GO" id="GO:0097588">
    <property type="term" value="P:archaeal or bacterial-type flagellum-dependent cell motility"/>
    <property type="evidence" value="ECO:0007669"/>
    <property type="project" value="InterPro"/>
</dbReference>
<keyword evidence="2" id="KW-0282">Flagellum</keyword>
<dbReference type="Pfam" id="PF01917">
    <property type="entry name" value="Flagellin_arch-type"/>
    <property type="match status" value="1"/>
</dbReference>
<proteinExistence type="predicted"/>
<evidence type="ECO:0000256" key="1">
    <source>
        <dbReference type="SAM" id="Phobius"/>
    </source>
</evidence>
<dbReference type="GO" id="GO:0005198">
    <property type="term" value="F:structural molecule activity"/>
    <property type="evidence" value="ECO:0007669"/>
    <property type="project" value="InterPro"/>
</dbReference>
<evidence type="ECO:0000313" key="3">
    <source>
        <dbReference type="Proteomes" id="UP001163096"/>
    </source>
</evidence>
<name>A0A9X9T7T9_METOG</name>
<dbReference type="Proteomes" id="UP001163096">
    <property type="component" value="Chromosome"/>
</dbReference>
<feature type="transmembrane region" description="Helical" evidence="1">
    <location>
        <begin position="6"/>
        <end position="31"/>
    </location>
</feature>
<dbReference type="InterPro" id="IPR002774">
    <property type="entry name" value="Flagellin_arc-type"/>
</dbReference>
<dbReference type="KEGG" id="mou:OU421_11580"/>
<sequence length="168" mass="18186">MSSETFTTAIFLITAIVAAAILVNAFFPVIYSATSTFTESSQSTDERLRTDVKIVNAYAESDGDAKIWIKNIGSLRIADSDISSSDVYFGIPGGFDYMVYTTGTTPSSGQWTFSIREDAGTPNEYWDSGETVEITLTGNSSALSTGEYTYFQFVLPNGVSVSTQYTVS</sequence>
<keyword evidence="2" id="KW-0966">Cell projection</keyword>
<protein>
    <submittedName>
        <fullName evidence="2">Flagellin</fullName>
    </submittedName>
</protein>
<keyword evidence="1" id="KW-1133">Transmembrane helix</keyword>
<reference evidence="2" key="1">
    <citation type="submission" date="2022-11" db="EMBL/GenBank/DDBJ databases">
        <title>Complete genome sequence of Methanogenium organophilum DSM 3596.</title>
        <authorList>
            <person name="Chen S.-C."/>
            <person name="Lai S.-J."/>
            <person name="You Y.-T."/>
        </authorList>
    </citation>
    <scope>NUCLEOTIDE SEQUENCE</scope>
    <source>
        <strain evidence="2">DSM 3596</strain>
    </source>
</reference>
<gene>
    <name evidence="2" type="ORF">OU421_11580</name>
</gene>
<evidence type="ECO:0000313" key="2">
    <source>
        <dbReference type="EMBL" id="WAI01045.1"/>
    </source>
</evidence>
<dbReference type="EMBL" id="CP113361">
    <property type="protein sequence ID" value="WAI01045.1"/>
    <property type="molecule type" value="Genomic_DNA"/>
</dbReference>
<organism evidence="2 3">
    <name type="scientific">Methanogenium organophilum</name>
    <dbReference type="NCBI Taxonomy" id="2199"/>
    <lineage>
        <taxon>Archaea</taxon>
        <taxon>Methanobacteriati</taxon>
        <taxon>Methanobacteriota</taxon>
        <taxon>Stenosarchaea group</taxon>
        <taxon>Methanomicrobia</taxon>
        <taxon>Methanomicrobiales</taxon>
        <taxon>Methanomicrobiaceae</taxon>
        <taxon>Methanogenium</taxon>
    </lineage>
</organism>
<keyword evidence="1" id="KW-0472">Membrane</keyword>
<dbReference type="AlphaFoldDB" id="A0A9X9T7T9"/>
<accession>A0A9X9T7T9</accession>
<dbReference type="RefSeq" id="WP_268186257.1">
    <property type="nucleotide sequence ID" value="NZ_CP113361.1"/>
</dbReference>
<dbReference type="GeneID" id="76835752"/>
<keyword evidence="1" id="KW-0812">Transmembrane</keyword>
<keyword evidence="3" id="KW-1185">Reference proteome</keyword>
<keyword evidence="2" id="KW-0969">Cilium</keyword>